<evidence type="ECO:0000256" key="1">
    <source>
        <dbReference type="SAM" id="MobiDB-lite"/>
    </source>
</evidence>
<dbReference type="Proteomes" id="UP000616346">
    <property type="component" value="Unassembled WGS sequence"/>
</dbReference>
<feature type="region of interest" description="Disordered" evidence="1">
    <location>
        <begin position="40"/>
        <end position="73"/>
    </location>
</feature>
<protein>
    <submittedName>
        <fullName evidence="3">Uncharacterized protein</fullName>
    </submittedName>
</protein>
<proteinExistence type="predicted"/>
<organism evidence="3 4">
    <name type="scientific">Phocaeicola faecium</name>
    <dbReference type="NCBI Taxonomy" id="2762213"/>
    <lineage>
        <taxon>Bacteria</taxon>
        <taxon>Pseudomonadati</taxon>
        <taxon>Bacteroidota</taxon>
        <taxon>Bacteroidia</taxon>
        <taxon>Bacteroidales</taxon>
        <taxon>Bacteroidaceae</taxon>
        <taxon>Phocaeicola</taxon>
    </lineage>
</organism>
<feature type="signal peptide" evidence="2">
    <location>
        <begin position="1"/>
        <end position="26"/>
    </location>
</feature>
<evidence type="ECO:0000313" key="4">
    <source>
        <dbReference type="Proteomes" id="UP000616346"/>
    </source>
</evidence>
<accession>A0ABR8VDH5</accession>
<evidence type="ECO:0000256" key="2">
    <source>
        <dbReference type="SAM" id="SignalP"/>
    </source>
</evidence>
<keyword evidence="4" id="KW-1185">Reference proteome</keyword>
<feature type="compositionally biased region" description="Polar residues" evidence="1">
    <location>
        <begin position="40"/>
        <end position="50"/>
    </location>
</feature>
<dbReference type="PROSITE" id="PS51257">
    <property type="entry name" value="PROKAR_LIPOPROTEIN"/>
    <property type="match status" value="1"/>
</dbReference>
<evidence type="ECO:0000313" key="3">
    <source>
        <dbReference type="EMBL" id="MBD8002778.1"/>
    </source>
</evidence>
<sequence>MKTKNRWRLVSAVFICTLLLSGTGCAGSEMNAAEKMDLSNHSQMDGSTSAPEKDDAGDTEDSNDISAVPGEGSRLAGSLDEYIDALIADTEWTTDYEREILERAKANGGVSVTDYEQTWSRYKQCMLDKGYKEIILIKYPNGLYHEAPYQEGTTLQMAKHDQDMQTCMADVGAVAQVYQMQIGNPTLFSDKNEAIVDCFRRNNLVPLTYTARQYAQERAEGEYTIDRQDMEIRGCEVANGLFASYVDDPVEQLW</sequence>
<name>A0ABR8VDH5_9BACT</name>
<reference evidence="3 4" key="1">
    <citation type="submission" date="2020-08" db="EMBL/GenBank/DDBJ databases">
        <title>A Genomic Blueprint of the Chicken Gut Microbiome.</title>
        <authorList>
            <person name="Gilroy R."/>
            <person name="Ravi A."/>
            <person name="Getino M."/>
            <person name="Pursley I."/>
            <person name="Horton D.L."/>
            <person name="Alikhan N.-F."/>
            <person name="Baker D."/>
            <person name="Gharbi K."/>
            <person name="Hall N."/>
            <person name="Watson M."/>
            <person name="Adriaenssens E.M."/>
            <person name="Foster-Nyarko E."/>
            <person name="Jarju S."/>
            <person name="Secka A."/>
            <person name="Antonio M."/>
            <person name="Oren A."/>
            <person name="Chaudhuri R."/>
            <person name="La Ragione R.M."/>
            <person name="Hildebrand F."/>
            <person name="Pallen M.J."/>
        </authorList>
    </citation>
    <scope>NUCLEOTIDE SEQUENCE [LARGE SCALE GENOMIC DNA]</scope>
    <source>
        <strain evidence="3 4">Sa1YUN3</strain>
    </source>
</reference>
<dbReference type="EMBL" id="JACSPQ010000015">
    <property type="protein sequence ID" value="MBD8002778.1"/>
    <property type="molecule type" value="Genomic_DNA"/>
</dbReference>
<keyword evidence="2" id="KW-0732">Signal</keyword>
<comment type="caution">
    <text evidence="3">The sequence shown here is derived from an EMBL/GenBank/DDBJ whole genome shotgun (WGS) entry which is preliminary data.</text>
</comment>
<gene>
    <name evidence="3" type="ORF">H9626_11230</name>
</gene>
<feature type="chain" id="PRO_5047249351" evidence="2">
    <location>
        <begin position="27"/>
        <end position="254"/>
    </location>
</feature>